<accession>A0A4Y2AEK6</accession>
<keyword evidence="3" id="KW-1185">Reference proteome</keyword>
<feature type="signal peptide" evidence="1">
    <location>
        <begin position="1"/>
        <end position="24"/>
    </location>
</feature>
<organism evidence="2 3">
    <name type="scientific">Araneus ventricosus</name>
    <name type="common">Orbweaver spider</name>
    <name type="synonym">Epeira ventricosa</name>
    <dbReference type="NCBI Taxonomy" id="182803"/>
    <lineage>
        <taxon>Eukaryota</taxon>
        <taxon>Metazoa</taxon>
        <taxon>Ecdysozoa</taxon>
        <taxon>Arthropoda</taxon>
        <taxon>Chelicerata</taxon>
        <taxon>Arachnida</taxon>
        <taxon>Araneae</taxon>
        <taxon>Araneomorphae</taxon>
        <taxon>Entelegynae</taxon>
        <taxon>Araneoidea</taxon>
        <taxon>Araneidae</taxon>
        <taxon>Araneus</taxon>
    </lineage>
</organism>
<evidence type="ECO:0000256" key="1">
    <source>
        <dbReference type="SAM" id="SignalP"/>
    </source>
</evidence>
<keyword evidence="1" id="KW-0732">Signal</keyword>
<proteinExistence type="predicted"/>
<dbReference type="EMBL" id="BGPR01000015">
    <property type="protein sequence ID" value="GBL78273.1"/>
    <property type="molecule type" value="Genomic_DNA"/>
</dbReference>
<name>A0A4Y2AEK6_ARAVE</name>
<evidence type="ECO:0008006" key="4">
    <source>
        <dbReference type="Google" id="ProtNLM"/>
    </source>
</evidence>
<protein>
    <recommendedName>
        <fullName evidence="4">Secreted protein</fullName>
    </recommendedName>
</protein>
<dbReference type="Proteomes" id="UP000499080">
    <property type="component" value="Unassembled WGS sequence"/>
</dbReference>
<gene>
    <name evidence="2" type="ORF">AVEN_42820_1</name>
</gene>
<reference evidence="2 3" key="1">
    <citation type="journal article" date="2019" name="Sci. Rep.">
        <title>Orb-weaving spider Araneus ventricosus genome elucidates the spidroin gene catalogue.</title>
        <authorList>
            <person name="Kono N."/>
            <person name="Nakamura H."/>
            <person name="Ohtoshi R."/>
            <person name="Moran D.A.P."/>
            <person name="Shinohara A."/>
            <person name="Yoshida Y."/>
            <person name="Fujiwara M."/>
            <person name="Mori M."/>
            <person name="Tomita M."/>
            <person name="Arakawa K."/>
        </authorList>
    </citation>
    <scope>NUCLEOTIDE SEQUENCE [LARGE SCALE GENOMIC DNA]</scope>
</reference>
<dbReference type="AlphaFoldDB" id="A0A4Y2AEK6"/>
<evidence type="ECO:0000313" key="3">
    <source>
        <dbReference type="Proteomes" id="UP000499080"/>
    </source>
</evidence>
<sequence length="104" mass="12050">MRMRSRWISKWVLASLEGTTMVLPSSPMMGHTSYGRVGTWVDDSYFVTDIRTNVTIRSAQPFRYTGQPSSRRDNFIMNTPAKRRLTNDITFNAPTCTQWRILTI</sequence>
<comment type="caution">
    <text evidence="2">The sequence shown here is derived from an EMBL/GenBank/DDBJ whole genome shotgun (WGS) entry which is preliminary data.</text>
</comment>
<feature type="chain" id="PRO_5021348070" description="Secreted protein" evidence="1">
    <location>
        <begin position="25"/>
        <end position="104"/>
    </location>
</feature>
<evidence type="ECO:0000313" key="2">
    <source>
        <dbReference type="EMBL" id="GBL78273.1"/>
    </source>
</evidence>